<evidence type="ECO:0000256" key="2">
    <source>
        <dbReference type="ARBA" id="ARBA00012581"/>
    </source>
</evidence>
<dbReference type="InterPro" id="IPR000909">
    <property type="entry name" value="PLipase_C_PInositol-sp_X_dom"/>
</dbReference>
<protein>
    <recommendedName>
        <fullName evidence="3">1-phosphatidylinositol phosphodiesterase</fullName>
        <ecNumber evidence="2">4.6.1.13</ecNumber>
    </recommendedName>
    <alternativeName>
        <fullName evidence="4">Phosphatidylinositol diacylglycerol-lyase</fullName>
    </alternativeName>
    <alternativeName>
        <fullName evidence="5">Phosphatidylinositol-specific phospholipase C</fullName>
    </alternativeName>
</protein>
<accession>A0A0W7X8R3</accession>
<dbReference type="AlphaFoldDB" id="A0A0W7X8R3"/>
<evidence type="ECO:0000256" key="1">
    <source>
        <dbReference type="ARBA" id="ARBA00001316"/>
    </source>
</evidence>
<dbReference type="OrthoDB" id="5168887at2"/>
<dbReference type="EMBL" id="LOCL01000029">
    <property type="protein sequence ID" value="KUF19010.1"/>
    <property type="molecule type" value="Genomic_DNA"/>
</dbReference>
<evidence type="ECO:0000313" key="9">
    <source>
        <dbReference type="Proteomes" id="UP000054804"/>
    </source>
</evidence>
<dbReference type="GO" id="GO:0006629">
    <property type="term" value="P:lipid metabolic process"/>
    <property type="evidence" value="ECO:0007669"/>
    <property type="project" value="InterPro"/>
</dbReference>
<dbReference type="PROSITE" id="PS50007">
    <property type="entry name" value="PIPLC_X_DOMAIN"/>
    <property type="match status" value="1"/>
</dbReference>
<keyword evidence="9" id="KW-1185">Reference proteome</keyword>
<feature type="compositionally biased region" description="Low complexity" evidence="6">
    <location>
        <begin position="253"/>
        <end position="305"/>
    </location>
</feature>
<comment type="catalytic activity">
    <reaction evidence="1">
        <text>a 1,2-diacyl-sn-glycero-3-phospho-(1D-myo-inositol) = 1D-myo-inositol 1,2-cyclic phosphate + a 1,2-diacyl-sn-glycerol</text>
        <dbReference type="Rhea" id="RHEA:17093"/>
        <dbReference type="ChEBI" id="CHEBI:17815"/>
        <dbReference type="ChEBI" id="CHEBI:57880"/>
        <dbReference type="ChEBI" id="CHEBI:58484"/>
        <dbReference type="EC" id="4.6.1.13"/>
    </reaction>
</comment>
<dbReference type="PANTHER" id="PTHR13593:SF113">
    <property type="entry name" value="SI:DKEY-266F7.9"/>
    <property type="match status" value="1"/>
</dbReference>
<organism evidence="8 9">
    <name type="scientific">Streptomyces silvensis</name>
    <dbReference type="NCBI Taxonomy" id="1765722"/>
    <lineage>
        <taxon>Bacteria</taxon>
        <taxon>Bacillati</taxon>
        <taxon>Actinomycetota</taxon>
        <taxon>Actinomycetes</taxon>
        <taxon>Kitasatosporales</taxon>
        <taxon>Streptomycetaceae</taxon>
        <taxon>Streptomyces</taxon>
    </lineage>
</organism>
<evidence type="ECO:0000259" key="7">
    <source>
        <dbReference type="SMART" id="SM00148"/>
    </source>
</evidence>
<reference evidence="8 9" key="1">
    <citation type="submission" date="2015-12" db="EMBL/GenBank/DDBJ databases">
        <title>Draft genome sequence of Streptomyces silvensis ATCC 53525, a producer of novel hormone antagonists.</title>
        <authorList>
            <person name="Johnston C.W."/>
            <person name="Li Y."/>
            <person name="Magarvey N.A."/>
        </authorList>
    </citation>
    <scope>NUCLEOTIDE SEQUENCE [LARGE SCALE GENOMIC DNA]</scope>
    <source>
        <strain evidence="8 9">ATCC 53525</strain>
    </source>
</reference>
<gene>
    <name evidence="8" type="ORF">AT728_08390</name>
</gene>
<comment type="caution">
    <text evidence="8">The sequence shown here is derived from an EMBL/GenBank/DDBJ whole genome shotgun (WGS) entry which is preliminary data.</text>
</comment>
<dbReference type="RefSeq" id="WP_058847170.1">
    <property type="nucleotide sequence ID" value="NZ_LOCL01000029.1"/>
</dbReference>
<dbReference type="EC" id="4.6.1.13" evidence="2"/>
<dbReference type="SMART" id="SM00148">
    <property type="entry name" value="PLCXc"/>
    <property type="match status" value="1"/>
</dbReference>
<evidence type="ECO:0000256" key="3">
    <source>
        <dbReference type="ARBA" id="ARBA00019758"/>
    </source>
</evidence>
<evidence type="ECO:0000313" key="8">
    <source>
        <dbReference type="EMBL" id="KUF19010.1"/>
    </source>
</evidence>
<sequence>MNEVDRRRFLRNTAALTAGVGVPPALSGRSPAWAGPSARPLVEAREVLPRSADLGGVRAATVQWMDRVPDDTDIRRMSIPGTHETCARFAGSSAGFAQCQNQTLDWQLRAGVRYVDIRCRNYDDYFTIHHGYVYQEMVFGKVLEICTDFLGKYPSETILMRVQQEHSEDNDRFKRIFKDYLDKKGWRSYFHISDSFPTLRTARRKIVLMSGWPWVGEGLVFSSDAQFSNQDLYDDPTLANKKTAVDNSCAPPSGSSTETRCTSTTSAPTAGAAAHGPPGATPRTSTPTPASSSKGSTTTRRTAPG</sequence>
<evidence type="ECO:0000256" key="6">
    <source>
        <dbReference type="SAM" id="MobiDB-lite"/>
    </source>
</evidence>
<dbReference type="PANTHER" id="PTHR13593">
    <property type="match status" value="1"/>
</dbReference>
<feature type="domain" description="Phosphatidylinositol-specific phospholipase C X" evidence="7">
    <location>
        <begin position="70"/>
        <end position="211"/>
    </location>
</feature>
<feature type="region of interest" description="Disordered" evidence="6">
    <location>
        <begin position="243"/>
        <end position="305"/>
    </location>
</feature>
<name>A0A0W7X8R3_9ACTN</name>
<dbReference type="Pfam" id="PF00388">
    <property type="entry name" value="PI-PLC-X"/>
    <property type="match status" value="1"/>
</dbReference>
<dbReference type="STRING" id="1765722.AT728_08390"/>
<dbReference type="Gene3D" id="3.20.20.190">
    <property type="entry name" value="Phosphatidylinositol (PI) phosphodiesterase"/>
    <property type="match status" value="1"/>
</dbReference>
<proteinExistence type="predicted"/>
<evidence type="ECO:0000256" key="4">
    <source>
        <dbReference type="ARBA" id="ARBA00030474"/>
    </source>
</evidence>
<dbReference type="SUPFAM" id="SSF51695">
    <property type="entry name" value="PLC-like phosphodiesterases"/>
    <property type="match status" value="1"/>
</dbReference>
<dbReference type="InterPro" id="IPR017946">
    <property type="entry name" value="PLC-like_Pdiesterase_TIM-brl"/>
</dbReference>
<dbReference type="Proteomes" id="UP000054804">
    <property type="component" value="Unassembled WGS sequence"/>
</dbReference>
<dbReference type="GO" id="GO:0008081">
    <property type="term" value="F:phosphoric diester hydrolase activity"/>
    <property type="evidence" value="ECO:0007669"/>
    <property type="project" value="InterPro"/>
</dbReference>
<dbReference type="GO" id="GO:0004436">
    <property type="term" value="F:phosphatidylinositol diacylglycerol-lyase activity"/>
    <property type="evidence" value="ECO:0007669"/>
    <property type="project" value="UniProtKB-EC"/>
</dbReference>
<evidence type="ECO:0000256" key="5">
    <source>
        <dbReference type="ARBA" id="ARBA00030782"/>
    </source>
</evidence>
<dbReference type="InterPro" id="IPR006311">
    <property type="entry name" value="TAT_signal"/>
</dbReference>
<dbReference type="InterPro" id="IPR051057">
    <property type="entry name" value="PI-PLC_domain"/>
</dbReference>
<dbReference type="PROSITE" id="PS51318">
    <property type="entry name" value="TAT"/>
    <property type="match status" value="1"/>
</dbReference>